<protein>
    <submittedName>
        <fullName evidence="1">Uncharacterized protein</fullName>
    </submittedName>
</protein>
<dbReference type="AlphaFoldDB" id="A0A0S2TFE0"/>
<evidence type="ECO:0000313" key="2">
    <source>
        <dbReference type="Proteomes" id="UP000055136"/>
    </source>
</evidence>
<sequence length="114" mass="12292">MTTKTLEDIRANDIETTDATLTITMPNEKLKVGQHTFQLEVKDDSGNVSAPAKVMLIVLDTQAPTAVITVNDEEGRPLDNNSIGFGRNFILNGKKSVDVGGGNIVSYNWSLVDG</sequence>
<dbReference type="STRING" id="1748243.Tel_12085"/>
<keyword evidence="2" id="KW-1185">Reference proteome</keyword>
<dbReference type="KEGG" id="tee:Tel_12085"/>
<reference evidence="1" key="1">
    <citation type="submission" date="2015-10" db="EMBL/GenBank/DDBJ databases">
        <title>Description of Candidatus Tenderia electrophaga gen. nov, sp. nov., an Uncultivated Electroautotroph from a Biocathode Enrichment.</title>
        <authorList>
            <person name="Eddie B.J."/>
            <person name="Malanoski A.P."/>
            <person name="Wang Z."/>
            <person name="Hall R.J."/>
            <person name="Oh S.D."/>
            <person name="Heiner C."/>
            <person name="Lin B."/>
            <person name="Strycharz-Glaven S.M."/>
        </authorList>
    </citation>
    <scope>NUCLEOTIDE SEQUENCE [LARGE SCALE GENOMIC DNA]</scope>
    <source>
        <strain evidence="1">NRL1</strain>
    </source>
</reference>
<name>A0A0S2TFE0_9GAMM</name>
<proteinExistence type="predicted"/>
<organism evidence="1 2">
    <name type="scientific">Candidatus Tenderia electrophaga</name>
    <dbReference type="NCBI Taxonomy" id="1748243"/>
    <lineage>
        <taxon>Bacteria</taxon>
        <taxon>Pseudomonadati</taxon>
        <taxon>Pseudomonadota</taxon>
        <taxon>Gammaproteobacteria</taxon>
        <taxon>Candidatus Tenderiales</taxon>
        <taxon>Candidatus Tenderiaceae</taxon>
        <taxon>Candidatus Tenderia</taxon>
    </lineage>
</organism>
<dbReference type="EMBL" id="CP013099">
    <property type="protein sequence ID" value="ALP53812.1"/>
    <property type="molecule type" value="Genomic_DNA"/>
</dbReference>
<gene>
    <name evidence="1" type="ORF">Tel_12085</name>
</gene>
<dbReference type="Gene3D" id="3.30.420.430">
    <property type="match status" value="1"/>
</dbReference>
<dbReference type="Proteomes" id="UP000055136">
    <property type="component" value="Chromosome"/>
</dbReference>
<evidence type="ECO:0000313" key="1">
    <source>
        <dbReference type="EMBL" id="ALP53812.1"/>
    </source>
</evidence>
<accession>A0A0S2TFE0</accession>